<evidence type="ECO:0000259" key="4">
    <source>
        <dbReference type="SMART" id="SM00653"/>
    </source>
</evidence>
<dbReference type="Pfam" id="PF01873">
    <property type="entry name" value="eIF-5_eIF-2B"/>
    <property type="match status" value="1"/>
</dbReference>
<name>A0A218NLP7_9ARCH</name>
<dbReference type="EMBL" id="CP019964">
    <property type="protein sequence ID" value="ASI13386.1"/>
    <property type="molecule type" value="Genomic_DNA"/>
</dbReference>
<dbReference type="SUPFAM" id="SSF75689">
    <property type="entry name" value="Zinc-binding domain of translation initiation factor 2 beta"/>
    <property type="match status" value="1"/>
</dbReference>
<dbReference type="InterPro" id="IPR016189">
    <property type="entry name" value="Transl_init_fac_IF2/IF5_N"/>
</dbReference>
<organism evidence="5 6">
    <name type="scientific">Candidatus Mancarchaeum acidiphilum</name>
    <dbReference type="NCBI Taxonomy" id="1920749"/>
    <lineage>
        <taxon>Archaea</taxon>
        <taxon>Candidatus Micrarchaeota</taxon>
        <taxon>Candidatus Mancarchaeum</taxon>
    </lineage>
</organism>
<reference evidence="5 6" key="1">
    <citation type="journal article" date="2017" name="Nat. Commun.">
        <title>'ARMAN' archaea depend on association with euryarchaeal host in culture and in situ.</title>
        <authorList>
            <person name="Golyshina O."/>
            <person name="Toshchakov S."/>
            <person name="Makarova K."/>
            <person name="Gavrilov S."/>
            <person name="Korzhenkov A."/>
            <person name="La Cono V."/>
            <person name="Arcadi E."/>
            <person name="Nechitaylo T."/>
            <person name="Ferrer M."/>
            <person name="Kublanov I."/>
            <person name="Wolf Y."/>
            <person name="Yakimov M."/>
            <person name="Golyshin P."/>
            <person name="Slesarev A."/>
            <person name="Kozyavkin S."/>
        </authorList>
    </citation>
    <scope>NUCLEOTIDE SEQUENCE [LARGE SCALE GENOMIC DNA]</scope>
    <source>
        <strain evidence="5 6">Mia14</strain>
    </source>
</reference>
<evidence type="ECO:0000313" key="6">
    <source>
        <dbReference type="Proteomes" id="UP000197679"/>
    </source>
</evidence>
<dbReference type="InterPro" id="IPR045196">
    <property type="entry name" value="IF2/IF5"/>
</dbReference>
<keyword evidence="6" id="KW-1185">Reference proteome</keyword>
<evidence type="ECO:0000256" key="1">
    <source>
        <dbReference type="ARBA" id="ARBA00010397"/>
    </source>
</evidence>
<dbReference type="SMART" id="SM00653">
    <property type="entry name" value="eIF2B_5"/>
    <property type="match status" value="1"/>
</dbReference>
<keyword evidence="3" id="KW-0648">Protein biosynthesis</keyword>
<dbReference type="NCBIfam" id="NF003067">
    <property type="entry name" value="PRK03988.1"/>
    <property type="match status" value="1"/>
</dbReference>
<dbReference type="PANTHER" id="PTHR23001:SF3">
    <property type="entry name" value="EUKARYOTIC TRANSLATION INITIATION FACTOR 2 SUBUNIT 2"/>
    <property type="match status" value="1"/>
</dbReference>
<protein>
    <submittedName>
        <fullName evidence="5">Translation initiation factor aIF2 subunit beta</fullName>
    </submittedName>
</protein>
<dbReference type="Gene3D" id="3.30.30.170">
    <property type="match status" value="1"/>
</dbReference>
<dbReference type="PANTHER" id="PTHR23001">
    <property type="entry name" value="EUKARYOTIC TRANSLATION INITIATION FACTOR"/>
    <property type="match status" value="1"/>
</dbReference>
<evidence type="ECO:0000313" key="5">
    <source>
        <dbReference type="EMBL" id="ASI13386.1"/>
    </source>
</evidence>
<proteinExistence type="inferred from homology"/>
<gene>
    <name evidence="5" type="ORF">Mia14_0043</name>
</gene>
<comment type="similarity">
    <text evidence="1">Belongs to the eIF-2-beta/eIF-5 family.</text>
</comment>
<dbReference type="OrthoDB" id="38099at2157"/>
<dbReference type="SUPFAM" id="SSF100966">
    <property type="entry name" value="Translation initiation factor 2 beta, aIF2beta, N-terminal domain"/>
    <property type="match status" value="1"/>
</dbReference>
<dbReference type="RefSeq" id="WP_088819557.1">
    <property type="nucleotide sequence ID" value="NZ_CP019964.1"/>
</dbReference>
<feature type="domain" description="Translation initiation factor IF2/IF5" evidence="4">
    <location>
        <begin position="24"/>
        <end position="132"/>
    </location>
</feature>
<dbReference type="AlphaFoldDB" id="A0A218NLP7"/>
<accession>A0A218NLP7</accession>
<sequence length="138" mass="16252">MEDKEYTELLHNAFSKLPNLEEEHQDFVIPKVDSMIQGNKTIIKNINAIADRARRKREEISRYFEKELGVPTSLEDQRLVITGKFREEDLNKKLERYFNVYVICRECHKPDTHLENAGNGMYYLVCEACGARYSLKSY</sequence>
<dbReference type="GO" id="GO:0003743">
    <property type="term" value="F:translation initiation factor activity"/>
    <property type="evidence" value="ECO:0007669"/>
    <property type="project" value="UniProtKB-KW"/>
</dbReference>
<dbReference type="InterPro" id="IPR002735">
    <property type="entry name" value="Transl_init_fac_IF2/IF5_dom"/>
</dbReference>
<dbReference type="GeneID" id="33313603"/>
<dbReference type="KEGG" id="marh:Mia14_0043"/>
<dbReference type="Proteomes" id="UP000197679">
    <property type="component" value="Chromosome"/>
</dbReference>
<evidence type="ECO:0000256" key="3">
    <source>
        <dbReference type="ARBA" id="ARBA00022917"/>
    </source>
</evidence>
<dbReference type="InterPro" id="IPR016190">
    <property type="entry name" value="Transl_init_fac_IF2/IF5_Zn-bd"/>
</dbReference>
<evidence type="ECO:0000256" key="2">
    <source>
        <dbReference type="ARBA" id="ARBA00022540"/>
    </source>
</evidence>
<keyword evidence="2 5" id="KW-0396">Initiation factor</keyword>